<evidence type="ECO:0000256" key="7">
    <source>
        <dbReference type="ARBA" id="ARBA00049183"/>
    </source>
</evidence>
<name>A0A085TY04_9RHOB</name>
<comment type="caution">
    <text evidence="12">The sequence shown here is derived from an EMBL/GenBank/DDBJ whole genome shotgun (WGS) entry which is preliminary data.</text>
</comment>
<sequence>MAVRKREESLACPRPDPFYGAKPRSRPVFAYRLLVSLASLPVLIRLGWHVLRGRESARAVTERLGGGDAVPGALWLHAASNGEVTSAKPLIDALLARDPELRLLATVNTQTARALARSWGDARIAVRMAPLDHRLVLRRFLARHDPRALVVIENELWPNRMELMTRAGRPILVLGARISERSAARWGRTGLGRKMIGQITALGAQDAGSQARFLGLGLPHERLLPLTNLKTAIVPPTGAPLDWPRSDTILAASTHEGEEGPILDAFATARAHRPGLRLILAPRHPRRAPEIVARIGKAGLRHTSRSAEEAADAEVYLADTMGEMGRWYASAGICFVGGSLVEKGGHTPFEPAHFDCAILHGPHVANFRDAYAALDAQHGAKLCRDSADLAGTFATLGAREQAAMAEAARVALGPPADIEGLATAVLDRLRAR</sequence>
<evidence type="ECO:0000256" key="9">
    <source>
        <dbReference type="PIRSR" id="PIRSR639901-2"/>
    </source>
</evidence>
<dbReference type="EMBL" id="AQRC01000004">
    <property type="protein sequence ID" value="KFE35601.1"/>
    <property type="molecule type" value="Genomic_DNA"/>
</dbReference>
<keyword evidence="10" id="KW-0448">Lipopolysaccharide biosynthesis</keyword>
<dbReference type="PANTHER" id="PTHR42755:SF1">
    <property type="entry name" value="3-DEOXY-D-MANNO-OCTULOSONIC ACID TRANSFERASE, MITOCHONDRIAL-RELATED"/>
    <property type="match status" value="1"/>
</dbReference>
<evidence type="ECO:0000256" key="6">
    <source>
        <dbReference type="ARBA" id="ARBA00031445"/>
    </source>
</evidence>
<evidence type="ECO:0000256" key="10">
    <source>
        <dbReference type="RuleBase" id="RU365103"/>
    </source>
</evidence>
<dbReference type="Gene3D" id="3.40.50.11720">
    <property type="entry name" value="3-Deoxy-D-manno-octulosonic-acid transferase, N-terminal domain"/>
    <property type="match status" value="1"/>
</dbReference>
<dbReference type="AlphaFoldDB" id="A0A085TY04"/>
<evidence type="ECO:0000256" key="4">
    <source>
        <dbReference type="ARBA" id="ARBA00019077"/>
    </source>
</evidence>
<feature type="active site" description="Proton acceptor" evidence="8">
    <location>
        <position position="83"/>
    </location>
</feature>
<evidence type="ECO:0000256" key="1">
    <source>
        <dbReference type="ARBA" id="ARBA00003394"/>
    </source>
</evidence>
<evidence type="ECO:0000313" key="13">
    <source>
        <dbReference type="Proteomes" id="UP000028607"/>
    </source>
</evidence>
<dbReference type="Proteomes" id="UP000028607">
    <property type="component" value="Unassembled WGS sequence"/>
</dbReference>
<comment type="subcellular location">
    <subcellularLocation>
        <location evidence="10">Cell membrane</location>
    </subcellularLocation>
</comment>
<dbReference type="UniPathway" id="UPA00958"/>
<dbReference type="InterPro" id="IPR039901">
    <property type="entry name" value="Kdotransferase"/>
</dbReference>
<gene>
    <name evidence="12" type="ORF">DW2_06553</name>
</gene>
<feature type="domain" description="3-deoxy-D-manno-octulosonic-acid transferase N-terminal" evidence="11">
    <location>
        <begin position="61"/>
        <end position="232"/>
    </location>
</feature>
<comment type="function">
    <text evidence="1 10">Involved in lipopolysaccharide (LPS) biosynthesis. Catalyzes the transfer of 3-deoxy-D-manno-octulosonate (Kdo) residue(s) from CMP-Kdo to lipid IV(A), the tetraacyldisaccharide-1,4'-bisphosphate precursor of lipid A.</text>
</comment>
<feature type="site" description="Transition state stabilizer" evidence="9">
    <location>
        <position position="153"/>
    </location>
</feature>
<keyword evidence="5 10" id="KW-0808">Transferase</keyword>
<feature type="site" description="Transition state stabilizer" evidence="9">
    <location>
        <position position="230"/>
    </location>
</feature>
<dbReference type="RefSeq" id="WP_051855549.1">
    <property type="nucleotide sequence ID" value="NZ_AQRC01000004.1"/>
</dbReference>
<comment type="pathway">
    <text evidence="2 10">Bacterial outer membrane biogenesis; LPS core biosynthesis.</text>
</comment>
<dbReference type="GO" id="GO:0009244">
    <property type="term" value="P:lipopolysaccharide core region biosynthetic process"/>
    <property type="evidence" value="ECO:0007669"/>
    <property type="project" value="UniProtKB-UniRule"/>
</dbReference>
<organism evidence="12 13">
    <name type="scientific">Thioclava atlantica</name>
    <dbReference type="NCBI Taxonomy" id="1317124"/>
    <lineage>
        <taxon>Bacteria</taxon>
        <taxon>Pseudomonadati</taxon>
        <taxon>Pseudomonadota</taxon>
        <taxon>Alphaproteobacteria</taxon>
        <taxon>Rhodobacterales</taxon>
        <taxon>Paracoccaceae</taxon>
        <taxon>Thioclava</taxon>
    </lineage>
</organism>
<proteinExistence type="inferred from homology"/>
<dbReference type="GO" id="GO:0005886">
    <property type="term" value="C:plasma membrane"/>
    <property type="evidence" value="ECO:0007669"/>
    <property type="project" value="UniProtKB-SubCell"/>
</dbReference>
<reference evidence="12 13" key="2">
    <citation type="journal article" date="2015" name="Antonie Van Leeuwenhoek">
        <title>Thioclava indica sp. nov., isolated from surface seawater of the Indian Ocean.</title>
        <authorList>
            <person name="Liu Y."/>
            <person name="Lai Q."/>
            <person name="Du J."/>
            <person name="Xu H."/>
            <person name="Jiang L."/>
            <person name="Shao Z."/>
        </authorList>
    </citation>
    <scope>NUCLEOTIDE SEQUENCE [LARGE SCALE GENOMIC DNA]</scope>
    <source>
        <strain evidence="12 13">13D2W-2</strain>
    </source>
</reference>
<dbReference type="InterPro" id="IPR038107">
    <property type="entry name" value="Glycos_transf_N_sf"/>
</dbReference>
<evidence type="ECO:0000256" key="3">
    <source>
        <dbReference type="ARBA" id="ARBA00012621"/>
    </source>
</evidence>
<dbReference type="OrthoDB" id="9789797at2"/>
<keyword evidence="10" id="KW-0472">Membrane</keyword>
<dbReference type="STRING" id="1317124.DW2_06553"/>
<evidence type="ECO:0000256" key="5">
    <source>
        <dbReference type="ARBA" id="ARBA00022679"/>
    </source>
</evidence>
<dbReference type="InterPro" id="IPR007507">
    <property type="entry name" value="Glycos_transf_N"/>
</dbReference>
<comment type="similarity">
    <text evidence="10">Belongs to the glycosyltransferase group 1 family.</text>
</comment>
<dbReference type="Pfam" id="PF04413">
    <property type="entry name" value="Glycos_transf_N"/>
    <property type="match status" value="1"/>
</dbReference>
<keyword evidence="10" id="KW-1003">Cell membrane</keyword>
<evidence type="ECO:0000256" key="8">
    <source>
        <dbReference type="PIRSR" id="PIRSR639901-1"/>
    </source>
</evidence>
<accession>A0A085TY04</accession>
<reference evidence="13" key="1">
    <citation type="submission" date="2013-04" db="EMBL/GenBank/DDBJ databases">
        <title>Thioclava sp. 13D2W-2 Genome Sequencing.</title>
        <authorList>
            <person name="Lai Q."/>
            <person name="Li G."/>
            <person name="Shao Z."/>
        </authorList>
    </citation>
    <scope>NUCLEOTIDE SEQUENCE [LARGE SCALE GENOMIC DNA]</scope>
    <source>
        <strain evidence="13">13D2W-2</strain>
    </source>
</reference>
<dbReference type="GO" id="GO:0009245">
    <property type="term" value="P:lipid A biosynthetic process"/>
    <property type="evidence" value="ECO:0007669"/>
    <property type="project" value="TreeGrafter"/>
</dbReference>
<dbReference type="eggNOG" id="COG1519">
    <property type="taxonomic scope" value="Bacteria"/>
</dbReference>
<dbReference type="PANTHER" id="PTHR42755">
    <property type="entry name" value="3-DEOXY-MANNO-OCTULOSONATE CYTIDYLYLTRANSFERASE"/>
    <property type="match status" value="1"/>
</dbReference>
<comment type="catalytic activity">
    <reaction evidence="7 10">
        <text>lipid IVA (E. coli) + CMP-3-deoxy-beta-D-manno-octulosonate = alpha-Kdo-(2-&gt;6)-lipid IVA (E. coli) + CMP + H(+)</text>
        <dbReference type="Rhea" id="RHEA:28066"/>
        <dbReference type="ChEBI" id="CHEBI:15378"/>
        <dbReference type="ChEBI" id="CHEBI:58603"/>
        <dbReference type="ChEBI" id="CHEBI:60364"/>
        <dbReference type="ChEBI" id="CHEBI:60377"/>
        <dbReference type="ChEBI" id="CHEBI:85987"/>
        <dbReference type="EC" id="2.4.99.12"/>
    </reaction>
</comment>
<keyword evidence="13" id="KW-1185">Reference proteome</keyword>
<dbReference type="PATRIC" id="fig|1317124.6.peg.1328"/>
<dbReference type="Gene3D" id="3.40.50.2000">
    <property type="entry name" value="Glycogen Phosphorylase B"/>
    <property type="match status" value="1"/>
</dbReference>
<evidence type="ECO:0000259" key="11">
    <source>
        <dbReference type="Pfam" id="PF04413"/>
    </source>
</evidence>
<evidence type="ECO:0000256" key="2">
    <source>
        <dbReference type="ARBA" id="ARBA00004713"/>
    </source>
</evidence>
<dbReference type="EC" id="2.4.99.12" evidence="3 10"/>
<protein>
    <recommendedName>
        <fullName evidence="4 10">3-deoxy-D-manno-octulosonic acid transferase</fullName>
        <shortName evidence="10">Kdo transferase</shortName>
        <ecNumber evidence="3 10">2.4.99.12</ecNumber>
    </recommendedName>
    <alternativeName>
        <fullName evidence="6 10">Lipid IV(A) 3-deoxy-D-manno-octulosonic acid transferase</fullName>
    </alternativeName>
</protein>
<dbReference type="GO" id="GO:0043842">
    <property type="term" value="F:Kdo transferase activity"/>
    <property type="evidence" value="ECO:0007669"/>
    <property type="project" value="UniProtKB-EC"/>
</dbReference>
<evidence type="ECO:0000313" key="12">
    <source>
        <dbReference type="EMBL" id="KFE35601.1"/>
    </source>
</evidence>